<evidence type="ECO:0008006" key="2">
    <source>
        <dbReference type="Google" id="ProtNLM"/>
    </source>
</evidence>
<dbReference type="EMBL" id="VSSQ01004849">
    <property type="protein sequence ID" value="MPM26871.1"/>
    <property type="molecule type" value="Genomic_DNA"/>
</dbReference>
<accession>A0A644YG49</accession>
<dbReference type="AlphaFoldDB" id="A0A644YG49"/>
<dbReference type="InterPro" id="IPR018708">
    <property type="entry name" value="DUF2225"/>
</dbReference>
<reference evidence="1" key="1">
    <citation type="submission" date="2019-08" db="EMBL/GenBank/DDBJ databases">
        <authorList>
            <person name="Kucharzyk K."/>
            <person name="Murdoch R.W."/>
            <person name="Higgins S."/>
            <person name="Loffler F."/>
        </authorList>
    </citation>
    <scope>NUCLEOTIDE SEQUENCE</scope>
</reference>
<evidence type="ECO:0000313" key="1">
    <source>
        <dbReference type="EMBL" id="MPM26871.1"/>
    </source>
</evidence>
<protein>
    <recommendedName>
        <fullName evidence="2">DUF2225 domain-containing protein</fullName>
    </recommendedName>
</protein>
<proteinExistence type="predicted"/>
<gene>
    <name evidence="1" type="ORF">SDC9_73376</name>
</gene>
<comment type="caution">
    <text evidence="1">The sequence shown here is derived from an EMBL/GenBank/DDBJ whole genome shotgun (WGS) entry which is preliminary data.</text>
</comment>
<sequence>MSEIFSGLEKLGFKETDIDDIYGTSKEKPTKEAGSVPEKNLIYLTTVTCPVCRNTFKEKAVKSFSFKIASKDTDLFIRYDIINPYFYDVWICNKCGYSALKADFNKIREGEIKLILEKVTPKFKPKEYPEFHDLDIAIERYKMALINAVYMESKWSKKAIICLKLAWMHRLMNSEYGKEMERTFLKEAVKGLEEAYMKESFPIYGMDNFTTMYLIGEIHRRLSNYSVALTWFSNVITSKGVKPNLKELARTQKDLIKEEMLLMKKMEINGELLTSQNLDLHNHTEEEQENIKENIPRKSFFNIFK</sequence>
<organism evidence="1">
    <name type="scientific">bioreactor metagenome</name>
    <dbReference type="NCBI Taxonomy" id="1076179"/>
    <lineage>
        <taxon>unclassified sequences</taxon>
        <taxon>metagenomes</taxon>
        <taxon>ecological metagenomes</taxon>
    </lineage>
</organism>
<dbReference type="Pfam" id="PF09986">
    <property type="entry name" value="DUF2225"/>
    <property type="match status" value="1"/>
</dbReference>
<name>A0A644YG49_9ZZZZ</name>